<evidence type="ECO:0000313" key="2">
    <source>
        <dbReference type="EMBL" id="MFF4027685.1"/>
    </source>
</evidence>
<evidence type="ECO:0000256" key="1">
    <source>
        <dbReference type="SAM" id="MobiDB-lite"/>
    </source>
</evidence>
<dbReference type="Proteomes" id="UP001602089">
    <property type="component" value="Unassembled WGS sequence"/>
</dbReference>
<accession>A0ABW6TRZ8</accession>
<keyword evidence="3" id="KW-1185">Reference proteome</keyword>
<reference evidence="2 3" key="1">
    <citation type="submission" date="2024-10" db="EMBL/GenBank/DDBJ databases">
        <title>The Natural Products Discovery Center: Release of the First 8490 Sequenced Strains for Exploring Actinobacteria Biosynthetic Diversity.</title>
        <authorList>
            <person name="Kalkreuter E."/>
            <person name="Kautsar S.A."/>
            <person name="Yang D."/>
            <person name="Bader C.D."/>
            <person name="Teijaro C.N."/>
            <person name="Fluegel L."/>
            <person name="Davis C.M."/>
            <person name="Simpson J.R."/>
            <person name="Lauterbach L."/>
            <person name="Steele A.D."/>
            <person name="Gui C."/>
            <person name="Meng S."/>
            <person name="Li G."/>
            <person name="Viehrig K."/>
            <person name="Ye F."/>
            <person name="Su P."/>
            <person name="Kiefer A.F."/>
            <person name="Nichols A."/>
            <person name="Cepeda A.J."/>
            <person name="Yan W."/>
            <person name="Fan B."/>
            <person name="Jiang Y."/>
            <person name="Adhikari A."/>
            <person name="Zheng C.-J."/>
            <person name="Schuster L."/>
            <person name="Cowan T.M."/>
            <person name="Smanski M.J."/>
            <person name="Chevrette M.G."/>
            <person name="De Carvalho L.P.S."/>
            <person name="Shen B."/>
        </authorList>
    </citation>
    <scope>NUCLEOTIDE SEQUENCE [LARGE SCALE GENOMIC DNA]</scope>
    <source>
        <strain evidence="2 3">NPDC001867</strain>
    </source>
</reference>
<sequence length="53" mass="5753">MSAAPARTMPAVEAERPFPARMGPKGAAIWKRYGEVVTADDPSDRHSNCITHT</sequence>
<feature type="region of interest" description="Disordered" evidence="1">
    <location>
        <begin position="1"/>
        <end position="24"/>
    </location>
</feature>
<dbReference type="EMBL" id="JBIATK010000016">
    <property type="protein sequence ID" value="MFF4027685.1"/>
    <property type="molecule type" value="Genomic_DNA"/>
</dbReference>
<name>A0ABW6TRZ8_9NOCA</name>
<evidence type="ECO:0000313" key="3">
    <source>
        <dbReference type="Proteomes" id="UP001602089"/>
    </source>
</evidence>
<gene>
    <name evidence="2" type="ORF">ACFYY5_33045</name>
</gene>
<comment type="caution">
    <text evidence="2">The sequence shown here is derived from an EMBL/GenBank/DDBJ whole genome shotgun (WGS) entry which is preliminary data.</text>
</comment>
<organism evidence="2 3">
    <name type="scientific">Nocardia elegans</name>
    <dbReference type="NCBI Taxonomy" id="300029"/>
    <lineage>
        <taxon>Bacteria</taxon>
        <taxon>Bacillati</taxon>
        <taxon>Actinomycetota</taxon>
        <taxon>Actinomycetes</taxon>
        <taxon>Mycobacteriales</taxon>
        <taxon>Nocardiaceae</taxon>
        <taxon>Nocardia</taxon>
    </lineage>
</organism>
<protein>
    <submittedName>
        <fullName evidence="2">Uncharacterized protein</fullName>
    </submittedName>
</protein>
<proteinExistence type="predicted"/>
<dbReference type="RefSeq" id="WP_157110934.1">
    <property type="nucleotide sequence ID" value="NZ_JBIATK010000016.1"/>
</dbReference>